<dbReference type="EMBL" id="QGKW02001911">
    <property type="protein sequence ID" value="KAF2566720.1"/>
    <property type="molecule type" value="Genomic_DNA"/>
</dbReference>
<name>A0A8S9IA51_BRACR</name>
<evidence type="ECO:0000313" key="3">
    <source>
        <dbReference type="Proteomes" id="UP000712281"/>
    </source>
</evidence>
<dbReference type="AlphaFoldDB" id="A0A8S9IA51"/>
<proteinExistence type="predicted"/>
<accession>A0A8S9IA51</accession>
<organism evidence="2 3">
    <name type="scientific">Brassica cretica</name>
    <name type="common">Mustard</name>
    <dbReference type="NCBI Taxonomy" id="69181"/>
    <lineage>
        <taxon>Eukaryota</taxon>
        <taxon>Viridiplantae</taxon>
        <taxon>Streptophyta</taxon>
        <taxon>Embryophyta</taxon>
        <taxon>Tracheophyta</taxon>
        <taxon>Spermatophyta</taxon>
        <taxon>Magnoliopsida</taxon>
        <taxon>eudicotyledons</taxon>
        <taxon>Gunneridae</taxon>
        <taxon>Pentapetalae</taxon>
        <taxon>rosids</taxon>
        <taxon>malvids</taxon>
        <taxon>Brassicales</taxon>
        <taxon>Brassicaceae</taxon>
        <taxon>Brassiceae</taxon>
        <taxon>Brassica</taxon>
    </lineage>
</organism>
<evidence type="ECO:0000256" key="1">
    <source>
        <dbReference type="SAM" id="MobiDB-lite"/>
    </source>
</evidence>
<sequence>MEEEDVEPEEREVAESVDPVAIGQIERSREKQRERENSGGFVLLGVCSRVSSGACDVGWVFSAMVLSDFVRDWSGGVALGFLSPHLIKLWGLGGSGRRLSTLSGSRFRRCFGPVPPLYMSLGFNGCTWSRVGELEAAIFSTLLGTTASSVTISSLCCRIVFSWEPCVSRFEDAFLSGSSRRLEALSVIDLLPGPSR</sequence>
<evidence type="ECO:0000313" key="2">
    <source>
        <dbReference type="EMBL" id="KAF2566720.1"/>
    </source>
</evidence>
<comment type="caution">
    <text evidence="2">The sequence shown here is derived from an EMBL/GenBank/DDBJ whole genome shotgun (WGS) entry which is preliminary data.</text>
</comment>
<reference evidence="2" key="1">
    <citation type="submission" date="2019-12" db="EMBL/GenBank/DDBJ databases">
        <title>Genome sequencing and annotation of Brassica cretica.</title>
        <authorList>
            <person name="Studholme D.J."/>
            <person name="Sarris P.F."/>
        </authorList>
    </citation>
    <scope>NUCLEOTIDE SEQUENCE</scope>
    <source>
        <strain evidence="2">PFS-001/15</strain>
        <tissue evidence="2">Leaf</tissue>
    </source>
</reference>
<protein>
    <submittedName>
        <fullName evidence="2">Uncharacterized protein</fullName>
    </submittedName>
</protein>
<gene>
    <name evidence="2" type="ORF">F2Q68_00024342</name>
</gene>
<dbReference type="Proteomes" id="UP000712281">
    <property type="component" value="Unassembled WGS sequence"/>
</dbReference>
<feature type="compositionally biased region" description="Acidic residues" evidence="1">
    <location>
        <begin position="1"/>
        <end position="12"/>
    </location>
</feature>
<feature type="region of interest" description="Disordered" evidence="1">
    <location>
        <begin position="1"/>
        <end position="31"/>
    </location>
</feature>